<dbReference type="PANTHER" id="PTHR44936">
    <property type="entry name" value="SENSOR PROTEIN CREC"/>
    <property type="match status" value="1"/>
</dbReference>
<dbReference type="InterPro" id="IPR036890">
    <property type="entry name" value="HATPase_C_sf"/>
</dbReference>
<keyword evidence="7 11" id="KW-0418">Kinase</keyword>
<protein>
    <recommendedName>
        <fullName evidence="3">histidine kinase</fullName>
        <ecNumber evidence="3">2.7.13.3</ecNumber>
    </recommendedName>
</protein>
<dbReference type="SUPFAM" id="SSF55874">
    <property type="entry name" value="ATPase domain of HSP90 chaperone/DNA topoisomerase II/histidine kinase"/>
    <property type="match status" value="1"/>
</dbReference>
<reference evidence="11 12" key="1">
    <citation type="submission" date="2023-01" db="EMBL/GenBank/DDBJ databases">
        <title>Novel species of the genus Asticcacaulis isolated from rivers.</title>
        <authorList>
            <person name="Lu H."/>
        </authorList>
    </citation>
    <scope>NUCLEOTIDE SEQUENCE [LARGE SCALE GENOMIC DNA]</scope>
    <source>
        <strain evidence="11 12">BYS171W</strain>
    </source>
</reference>
<dbReference type="RefSeq" id="WP_272747090.1">
    <property type="nucleotide sequence ID" value="NZ_JAQQKX010000003.1"/>
</dbReference>
<dbReference type="GO" id="GO:0016301">
    <property type="term" value="F:kinase activity"/>
    <property type="evidence" value="ECO:0007669"/>
    <property type="project" value="UniProtKB-KW"/>
</dbReference>
<keyword evidence="8" id="KW-0067">ATP-binding</keyword>
<organism evidence="11 12">
    <name type="scientific">Asticcacaulis aquaticus</name>
    <dbReference type="NCBI Taxonomy" id="2984212"/>
    <lineage>
        <taxon>Bacteria</taxon>
        <taxon>Pseudomonadati</taxon>
        <taxon>Pseudomonadota</taxon>
        <taxon>Alphaproteobacteria</taxon>
        <taxon>Caulobacterales</taxon>
        <taxon>Caulobacteraceae</taxon>
        <taxon>Asticcacaulis</taxon>
    </lineage>
</organism>
<sequence>MFDWAGFTPSPLNLDGDSLRLRTLVGLRWLAILGQGLMVAVVALGFGYEIPLWPCVAVIAASVWLNLLLLLNDRRKRLDDWDAALQLSFDCGQLAVLLGLTGGLDNPFCLMLIAPATVAAANLPTRYGFGVVAVALLATSALVVWSMPLPWADGQVFVMPQLYRLGFLAAILIGIVFTAGYAWHAALESRRMAQALSATQAVLEKEHRLSALGGLAAAAAHELGTPLGTIQVVAREMMRGVTPGTALYEDAELLVSQSQRCRDILKNLAQRPETRDQVHDQIPLQAFLEEVARPFRHEGKAIHIAVTMDDDPTGDAGDRLSIKRRPEWLHALSAFVENAVDFARTAVWISVDIRPRHVSLRIQDDGPGFSTEILSRIGDPYISTRGFDSRPETSTHGGMGLGFFIAKTLLEHTGAAVTYGNAETGGAFVRAFWRRDLIDIVPTTDVTGDDIAPLSRVKE</sequence>
<evidence type="ECO:0000256" key="3">
    <source>
        <dbReference type="ARBA" id="ARBA00012438"/>
    </source>
</evidence>
<proteinExistence type="predicted"/>
<evidence type="ECO:0000259" key="10">
    <source>
        <dbReference type="PROSITE" id="PS50109"/>
    </source>
</evidence>
<name>A0ABT5HRA4_9CAUL</name>
<evidence type="ECO:0000256" key="4">
    <source>
        <dbReference type="ARBA" id="ARBA00022475"/>
    </source>
</evidence>
<dbReference type="InterPro" id="IPR003661">
    <property type="entry name" value="HisK_dim/P_dom"/>
</dbReference>
<dbReference type="InterPro" id="IPR036097">
    <property type="entry name" value="HisK_dim/P_sf"/>
</dbReference>
<dbReference type="InterPro" id="IPR050980">
    <property type="entry name" value="2C_sensor_his_kinase"/>
</dbReference>
<accession>A0ABT5HRA4</accession>
<evidence type="ECO:0000256" key="5">
    <source>
        <dbReference type="ARBA" id="ARBA00022679"/>
    </source>
</evidence>
<evidence type="ECO:0000313" key="12">
    <source>
        <dbReference type="Proteomes" id="UP001214854"/>
    </source>
</evidence>
<feature type="transmembrane region" description="Helical" evidence="9">
    <location>
        <begin position="165"/>
        <end position="183"/>
    </location>
</feature>
<dbReference type="NCBIfam" id="NF033792">
    <property type="entry name" value="ActS_PrrB_HisK"/>
    <property type="match status" value="1"/>
</dbReference>
<evidence type="ECO:0000256" key="7">
    <source>
        <dbReference type="ARBA" id="ARBA00022777"/>
    </source>
</evidence>
<keyword evidence="6" id="KW-0547">Nucleotide-binding</keyword>
<dbReference type="EMBL" id="JAQQKX010000003">
    <property type="protein sequence ID" value="MDC7682603.1"/>
    <property type="molecule type" value="Genomic_DNA"/>
</dbReference>
<comment type="caution">
    <text evidence="11">The sequence shown here is derived from an EMBL/GenBank/DDBJ whole genome shotgun (WGS) entry which is preliminary data.</text>
</comment>
<dbReference type="SMART" id="SM00387">
    <property type="entry name" value="HATPase_c"/>
    <property type="match status" value="1"/>
</dbReference>
<keyword evidence="4" id="KW-1003">Cell membrane</keyword>
<evidence type="ECO:0000256" key="2">
    <source>
        <dbReference type="ARBA" id="ARBA00004651"/>
    </source>
</evidence>
<evidence type="ECO:0000256" key="1">
    <source>
        <dbReference type="ARBA" id="ARBA00000085"/>
    </source>
</evidence>
<dbReference type="SMART" id="SM00388">
    <property type="entry name" value="HisKA"/>
    <property type="match status" value="1"/>
</dbReference>
<dbReference type="InterPro" id="IPR047770">
    <property type="entry name" value="RegB"/>
</dbReference>
<dbReference type="SUPFAM" id="SSF47384">
    <property type="entry name" value="Homodimeric domain of signal transducing histidine kinase"/>
    <property type="match status" value="1"/>
</dbReference>
<dbReference type="EC" id="2.7.13.3" evidence="3"/>
<feature type="transmembrane region" description="Helical" evidence="9">
    <location>
        <begin position="51"/>
        <end position="71"/>
    </location>
</feature>
<keyword evidence="9" id="KW-0812">Transmembrane</keyword>
<gene>
    <name evidence="11" type="ORF">PQU92_04910</name>
</gene>
<feature type="domain" description="Histidine kinase" evidence="10">
    <location>
        <begin position="218"/>
        <end position="437"/>
    </location>
</feature>
<evidence type="ECO:0000313" key="11">
    <source>
        <dbReference type="EMBL" id="MDC7682603.1"/>
    </source>
</evidence>
<dbReference type="Gene3D" id="3.30.565.10">
    <property type="entry name" value="Histidine kinase-like ATPase, C-terminal domain"/>
    <property type="match status" value="1"/>
</dbReference>
<dbReference type="InterPro" id="IPR003594">
    <property type="entry name" value="HATPase_dom"/>
</dbReference>
<keyword evidence="9" id="KW-0472">Membrane</keyword>
<dbReference type="InterPro" id="IPR005467">
    <property type="entry name" value="His_kinase_dom"/>
</dbReference>
<evidence type="ECO:0000256" key="6">
    <source>
        <dbReference type="ARBA" id="ARBA00022741"/>
    </source>
</evidence>
<feature type="transmembrane region" description="Helical" evidence="9">
    <location>
        <begin position="27"/>
        <end position="45"/>
    </location>
</feature>
<dbReference type="Proteomes" id="UP001214854">
    <property type="component" value="Unassembled WGS sequence"/>
</dbReference>
<dbReference type="PANTHER" id="PTHR44936:SF10">
    <property type="entry name" value="SENSOR PROTEIN RSTB"/>
    <property type="match status" value="1"/>
</dbReference>
<evidence type="ECO:0000256" key="8">
    <source>
        <dbReference type="ARBA" id="ARBA00022840"/>
    </source>
</evidence>
<comment type="catalytic activity">
    <reaction evidence="1">
        <text>ATP + protein L-histidine = ADP + protein N-phospho-L-histidine.</text>
        <dbReference type="EC" id="2.7.13.3"/>
    </reaction>
</comment>
<feature type="transmembrane region" description="Helical" evidence="9">
    <location>
        <begin position="127"/>
        <end position="145"/>
    </location>
</feature>
<keyword evidence="12" id="KW-1185">Reference proteome</keyword>
<evidence type="ECO:0000256" key="9">
    <source>
        <dbReference type="SAM" id="Phobius"/>
    </source>
</evidence>
<dbReference type="Pfam" id="PF02518">
    <property type="entry name" value="HATPase_c"/>
    <property type="match status" value="1"/>
</dbReference>
<dbReference type="PROSITE" id="PS50109">
    <property type="entry name" value="HIS_KIN"/>
    <property type="match status" value="1"/>
</dbReference>
<dbReference type="Gene3D" id="1.10.287.130">
    <property type="match status" value="1"/>
</dbReference>
<keyword evidence="5" id="KW-0808">Transferase</keyword>
<comment type="subcellular location">
    <subcellularLocation>
        <location evidence="2">Cell membrane</location>
        <topology evidence="2">Multi-pass membrane protein</topology>
    </subcellularLocation>
</comment>
<keyword evidence="9" id="KW-1133">Transmembrane helix</keyword>